<dbReference type="Pfam" id="PF13456">
    <property type="entry name" value="RVT_3"/>
    <property type="match status" value="1"/>
</dbReference>
<protein>
    <recommendedName>
        <fullName evidence="1">RNase H type-1 domain-containing protein</fullName>
    </recommendedName>
</protein>
<proteinExistence type="predicted"/>
<gene>
    <name evidence="2" type="ORF">VitviT2T_022727</name>
</gene>
<sequence length="164" mass="18148">MSMESNISLLALKGQVMADFITDFIAGKGWWVLHVDRASKALSLGVGLILQPPTGELLEQAIWLGFPTSNNEVEYEAILVVLDLAHSLSTVKLKKCNDFQLVIEQIQKEYEAKDERMAHYLALIQDSLAKLGEWVVERVPQTENLKADTLVGIAATLLVNEVGD</sequence>
<dbReference type="EMBL" id="CP126662">
    <property type="protein sequence ID" value="WKA04717.1"/>
    <property type="molecule type" value="Genomic_DNA"/>
</dbReference>
<dbReference type="InterPro" id="IPR002156">
    <property type="entry name" value="RNaseH_domain"/>
</dbReference>
<dbReference type="PANTHER" id="PTHR48475">
    <property type="entry name" value="RIBONUCLEASE H"/>
    <property type="match status" value="1"/>
</dbReference>
<dbReference type="Proteomes" id="UP001227230">
    <property type="component" value="Chromosome 15"/>
</dbReference>
<feature type="domain" description="RNase H type-1" evidence="1">
    <location>
        <begin position="45"/>
        <end position="151"/>
    </location>
</feature>
<dbReference type="SUPFAM" id="SSF53098">
    <property type="entry name" value="Ribonuclease H-like"/>
    <property type="match status" value="1"/>
</dbReference>
<reference evidence="2 3" key="1">
    <citation type="journal article" date="2023" name="Hortic Res">
        <title>The complete reference genome for grapevine (Vitis vinifera L.) genetics and breeding.</title>
        <authorList>
            <person name="Shi X."/>
            <person name="Cao S."/>
            <person name="Wang X."/>
            <person name="Huang S."/>
            <person name="Wang Y."/>
            <person name="Liu Z."/>
            <person name="Liu W."/>
            <person name="Leng X."/>
            <person name="Peng Y."/>
            <person name="Wang N."/>
            <person name="Wang Y."/>
            <person name="Ma Z."/>
            <person name="Xu X."/>
            <person name="Zhang F."/>
            <person name="Xue H."/>
            <person name="Zhong H."/>
            <person name="Wang Y."/>
            <person name="Zhang K."/>
            <person name="Velt A."/>
            <person name="Avia K."/>
            <person name="Holtgrawe D."/>
            <person name="Grimplet J."/>
            <person name="Matus J.T."/>
            <person name="Ware D."/>
            <person name="Wu X."/>
            <person name="Wang H."/>
            <person name="Liu C."/>
            <person name="Fang Y."/>
            <person name="Rustenholz C."/>
            <person name="Cheng Z."/>
            <person name="Xiao H."/>
            <person name="Zhou Y."/>
        </authorList>
    </citation>
    <scope>NUCLEOTIDE SEQUENCE [LARGE SCALE GENOMIC DNA]</scope>
    <source>
        <strain evidence="3">cv. Pinot noir / PN40024</strain>
        <tissue evidence="2">Leaf</tissue>
    </source>
</reference>
<dbReference type="Gene3D" id="3.30.420.10">
    <property type="entry name" value="Ribonuclease H-like superfamily/Ribonuclease H"/>
    <property type="match status" value="1"/>
</dbReference>
<evidence type="ECO:0000313" key="3">
    <source>
        <dbReference type="Proteomes" id="UP001227230"/>
    </source>
</evidence>
<dbReference type="InterPro" id="IPR012337">
    <property type="entry name" value="RNaseH-like_sf"/>
</dbReference>
<name>A0ABY9DAV3_VITVI</name>
<keyword evidence="3" id="KW-1185">Reference proteome</keyword>
<accession>A0ABY9DAV3</accession>
<dbReference type="PANTHER" id="PTHR48475:SF1">
    <property type="entry name" value="RNASE H TYPE-1 DOMAIN-CONTAINING PROTEIN"/>
    <property type="match status" value="1"/>
</dbReference>
<organism evidence="2 3">
    <name type="scientific">Vitis vinifera</name>
    <name type="common">Grape</name>
    <dbReference type="NCBI Taxonomy" id="29760"/>
    <lineage>
        <taxon>Eukaryota</taxon>
        <taxon>Viridiplantae</taxon>
        <taxon>Streptophyta</taxon>
        <taxon>Embryophyta</taxon>
        <taxon>Tracheophyta</taxon>
        <taxon>Spermatophyta</taxon>
        <taxon>Magnoliopsida</taxon>
        <taxon>eudicotyledons</taxon>
        <taxon>Gunneridae</taxon>
        <taxon>Pentapetalae</taxon>
        <taxon>rosids</taxon>
        <taxon>Vitales</taxon>
        <taxon>Vitaceae</taxon>
        <taxon>Viteae</taxon>
        <taxon>Vitis</taxon>
    </lineage>
</organism>
<dbReference type="CDD" id="cd09279">
    <property type="entry name" value="RNase_HI_like"/>
    <property type="match status" value="1"/>
</dbReference>
<evidence type="ECO:0000313" key="2">
    <source>
        <dbReference type="EMBL" id="WKA04717.1"/>
    </source>
</evidence>
<dbReference type="InterPro" id="IPR036397">
    <property type="entry name" value="RNaseH_sf"/>
</dbReference>
<evidence type="ECO:0000259" key="1">
    <source>
        <dbReference type="Pfam" id="PF13456"/>
    </source>
</evidence>